<dbReference type="Proteomes" id="UP000626109">
    <property type="component" value="Unassembled WGS sequence"/>
</dbReference>
<dbReference type="EMBL" id="CAJNNW010017738">
    <property type="protein sequence ID" value="CAE8661525.1"/>
    <property type="molecule type" value="Genomic_DNA"/>
</dbReference>
<feature type="non-terminal residue" evidence="2">
    <location>
        <position position="796"/>
    </location>
</feature>
<dbReference type="SUPFAM" id="SSF52047">
    <property type="entry name" value="RNI-like"/>
    <property type="match status" value="1"/>
</dbReference>
<name>A0A813J3D9_POLGL</name>
<reference evidence="2" key="1">
    <citation type="submission" date="2021-02" db="EMBL/GenBank/DDBJ databases">
        <authorList>
            <person name="Dougan E. K."/>
            <person name="Rhodes N."/>
            <person name="Thang M."/>
            <person name="Chan C."/>
        </authorList>
    </citation>
    <scope>NUCLEOTIDE SEQUENCE</scope>
</reference>
<evidence type="ECO:0000313" key="3">
    <source>
        <dbReference type="Proteomes" id="UP000626109"/>
    </source>
</evidence>
<feature type="region of interest" description="Disordered" evidence="1">
    <location>
        <begin position="1"/>
        <end position="32"/>
    </location>
</feature>
<comment type="caution">
    <text evidence="2">The sequence shown here is derived from an EMBL/GenBank/DDBJ whole genome shotgun (WGS) entry which is preliminary data.</text>
</comment>
<dbReference type="InterPro" id="IPR053040">
    <property type="entry name" value="LRR-containing_protein_71"/>
</dbReference>
<dbReference type="Gene3D" id="3.80.10.10">
    <property type="entry name" value="Ribonuclease Inhibitor"/>
    <property type="match status" value="1"/>
</dbReference>
<organism evidence="2 3">
    <name type="scientific">Polarella glacialis</name>
    <name type="common">Dinoflagellate</name>
    <dbReference type="NCBI Taxonomy" id="89957"/>
    <lineage>
        <taxon>Eukaryota</taxon>
        <taxon>Sar</taxon>
        <taxon>Alveolata</taxon>
        <taxon>Dinophyceae</taxon>
        <taxon>Suessiales</taxon>
        <taxon>Suessiaceae</taxon>
        <taxon>Polarella</taxon>
    </lineage>
</organism>
<dbReference type="PANTHER" id="PTHR46984">
    <property type="entry name" value="LEUCINE-RICH REPEAT-CONTAINING PROTEIN 71"/>
    <property type="match status" value="1"/>
</dbReference>
<evidence type="ECO:0000313" key="2">
    <source>
        <dbReference type="EMBL" id="CAE8661525.1"/>
    </source>
</evidence>
<dbReference type="SMART" id="SM00368">
    <property type="entry name" value="LRR_RI"/>
    <property type="match status" value="4"/>
</dbReference>
<protein>
    <submittedName>
        <fullName evidence="2">Uncharacterized protein</fullName>
    </submittedName>
</protein>
<dbReference type="InterPro" id="IPR032675">
    <property type="entry name" value="LRR_dom_sf"/>
</dbReference>
<feature type="non-terminal residue" evidence="2">
    <location>
        <position position="1"/>
    </location>
</feature>
<accession>A0A813J3D9</accession>
<dbReference type="PANTHER" id="PTHR46984:SF1">
    <property type="entry name" value="LEUCINE-RICH REPEAT-CONTAINING PROTEIN 71"/>
    <property type="match status" value="1"/>
</dbReference>
<evidence type="ECO:0000256" key="1">
    <source>
        <dbReference type="SAM" id="MobiDB-lite"/>
    </source>
</evidence>
<gene>
    <name evidence="2" type="ORF">PGLA2088_LOCUS14544</name>
</gene>
<sequence>QRQPPSGRLGRSLPTGSVPASPKASLSSTAKCSRAPVGTAEAEIIQKLENLKKRKELGEKVSPAVVKEIAVQVKPLLPEMSLEQLVKTLRLFTSARYEDHDLYLRILGEIPVQVRGIAPEMLTTCLRVLWRLRLHEETYVELFSMEAMNMIRAARRPTTRAPRRPPAPSRLVDAAATAAAASGAMPSPVAPPAPSQPEVCAPFNASQLVHIGNALSQLGAKYLARFMEVFQEQLAIAIPQLTQEECELVSPALATSQLMHDPLRRAFLERCAQVDAGAKMPTGGGSAAPDIASYQQEAGDRRRRLKNFRNIFVFEASVRKETFSFFTSLPAEVRTYLDRVHADAAALSHEGTGTLSAQVAAVLDQLGVSCELTRMAGPTGLHVVAKLSHETGALLPQDLSFLARWEEASLAAAGALHRGLRSLRSLTLDGNDLANPEMFESWCAALEEHPGLQHISLRETNLKDDAAFSLARVLKENCVLFSLDLSSNRISDSGVEALTESLSENLVLLELGVEGTDSGESARAELSKVLERNRGSYSGRGDVLELIRNSRRARAEAVTAEVQLSKSIAESPSKSVSSAASRSRLDAFALQAAASDLARGASFFLRPEDEEEEARTRKMPSAAEIAADGVWFDAGDGRDLLKELTLPLEAGWRYTAADQEEMLMLRERAVGMKAVRVLERERAEEASKRIAAEQYEFRQSATPTEQRIQELREALADHAEDMRPVRHKQLQLMLDRRAAQDELLLEREEFGHAALNVQRLESALKMKHWETCEKAEQLQQGVAEAEAATEQLEKDN</sequence>
<dbReference type="AlphaFoldDB" id="A0A813J3D9"/>
<proteinExistence type="predicted"/>